<evidence type="ECO:0000259" key="1">
    <source>
        <dbReference type="Pfam" id="PF00535"/>
    </source>
</evidence>
<dbReference type="NCBIfam" id="TIGR03965">
    <property type="entry name" value="mycofact_glyco"/>
    <property type="match status" value="1"/>
</dbReference>
<dbReference type="Proteomes" id="UP000463857">
    <property type="component" value="Chromosome"/>
</dbReference>
<evidence type="ECO:0000313" key="3">
    <source>
        <dbReference type="Proteomes" id="UP000463857"/>
    </source>
</evidence>
<dbReference type="AlphaFoldDB" id="A0A7L4YK94"/>
<dbReference type="OrthoDB" id="5243838at2"/>
<protein>
    <submittedName>
        <fullName evidence="2">Mycofactocin system glycosyltransferase</fullName>
    </submittedName>
</protein>
<dbReference type="RefSeq" id="WP_159542641.1">
    <property type="nucleotide sequence ID" value="NZ_CP047156.1"/>
</dbReference>
<organism evidence="2 3">
    <name type="scientific">Epidermidibacterium keratini</name>
    <dbReference type="NCBI Taxonomy" id="1891644"/>
    <lineage>
        <taxon>Bacteria</taxon>
        <taxon>Bacillati</taxon>
        <taxon>Actinomycetota</taxon>
        <taxon>Actinomycetes</taxon>
        <taxon>Sporichthyales</taxon>
        <taxon>Sporichthyaceae</taxon>
        <taxon>Epidermidibacterium</taxon>
    </lineage>
</organism>
<keyword evidence="3" id="KW-1185">Reference proteome</keyword>
<accession>A0A7L4YK94</accession>
<keyword evidence="2" id="KW-0808">Transferase</keyword>
<dbReference type="InterPro" id="IPR023981">
    <property type="entry name" value="MftF"/>
</dbReference>
<dbReference type="InParanoid" id="A0A7L4YK94"/>
<dbReference type="Gene3D" id="3.90.550.10">
    <property type="entry name" value="Spore Coat Polysaccharide Biosynthesis Protein SpsA, Chain A"/>
    <property type="match status" value="1"/>
</dbReference>
<reference evidence="2 3" key="1">
    <citation type="journal article" date="2018" name="Int. J. Syst. Evol. Microbiol.">
        <title>Epidermidibacterium keratini gen. nov., sp. nov., a member of the family Sporichthyaceae, isolated from keratin epidermis.</title>
        <authorList>
            <person name="Lee D.G."/>
            <person name="Trujillo M.E."/>
            <person name="Kang S."/>
            <person name="Nam J.J."/>
            <person name="Kim Y.J."/>
        </authorList>
    </citation>
    <scope>NUCLEOTIDE SEQUENCE [LARGE SCALE GENOMIC DNA]</scope>
    <source>
        <strain evidence="2 3">EPI-7</strain>
    </source>
</reference>
<proteinExistence type="predicted"/>
<name>A0A7L4YK94_9ACTN</name>
<dbReference type="Pfam" id="PF00535">
    <property type="entry name" value="Glycos_transf_2"/>
    <property type="match status" value="1"/>
</dbReference>
<dbReference type="SUPFAM" id="SSF53448">
    <property type="entry name" value="Nucleotide-diphospho-sugar transferases"/>
    <property type="match status" value="1"/>
</dbReference>
<feature type="domain" description="Glycosyltransferase 2-like" evidence="1">
    <location>
        <begin position="89"/>
        <end position="205"/>
    </location>
</feature>
<evidence type="ECO:0000313" key="2">
    <source>
        <dbReference type="EMBL" id="QHB99302.1"/>
    </source>
</evidence>
<dbReference type="InterPro" id="IPR029044">
    <property type="entry name" value="Nucleotide-diphossugar_trans"/>
</dbReference>
<dbReference type="GO" id="GO:0016740">
    <property type="term" value="F:transferase activity"/>
    <property type="evidence" value="ECO:0007669"/>
    <property type="project" value="UniProtKB-KW"/>
</dbReference>
<dbReference type="EMBL" id="CP047156">
    <property type="protein sequence ID" value="QHB99302.1"/>
    <property type="molecule type" value="Genomic_DNA"/>
</dbReference>
<dbReference type="PANTHER" id="PTHR43646">
    <property type="entry name" value="GLYCOSYLTRANSFERASE"/>
    <property type="match status" value="1"/>
</dbReference>
<dbReference type="KEGG" id="eke:EK0264_02675"/>
<gene>
    <name evidence="2" type="primary">mftF</name>
    <name evidence="2" type="ORF">EK0264_02675</name>
</gene>
<sequence length="464" mass="49613">MNDSESARRLPDGFSVRLRADVRRPSPGVLLGGAPLRVLRLRDAALRLFVGDEFVVRDALTDRLAARLLDANVADPVITGPPANARDVTVVIPVRDRPEQLARALAPLSGLRCIVVDDASVDSAAIAEVSAQYGASVVALDCNLGPAGARNAGLAQVTTPYVAFVDSDVVVESDALLRLCRHFVDPRAALVGPLVQARSLSASPRWFERYDATASSLSRGNAGGSVQPGTALGWLPSACLVGRVGVLADFSFAADMHVGEDVDLVWRLIDAGHVVRYDPSESAEHDTRGTVGGWLGRNFAYGTSAADLAARHGGKGAPAVMSVSMAIAAAAVLLRRRWSLPLAAVGAAASGRRILPQLPVVPERWSLTARLVARGLGWAMRQQSGLLLRHWWPLAVVGALTSTSLRRMIFSAVVIDYLVWKAEHRKAPYSPVARRLDDLAYGAGLWRGALRRRSITSLLPRTPR</sequence>
<dbReference type="PANTHER" id="PTHR43646:SF6">
    <property type="entry name" value="PRE-MYCOFACTOCIN GLYCOSYLTRANSFERASE"/>
    <property type="match status" value="1"/>
</dbReference>
<dbReference type="InterPro" id="IPR001173">
    <property type="entry name" value="Glyco_trans_2-like"/>
</dbReference>